<protein>
    <submittedName>
        <fullName evidence="2">Type cbb3 cytochrome oxidase biogenesis protein CcoH</fullName>
    </submittedName>
</protein>
<evidence type="ECO:0000313" key="2">
    <source>
        <dbReference type="EMBL" id="VAW50051.1"/>
    </source>
</evidence>
<keyword evidence="1" id="KW-0472">Membrane</keyword>
<gene>
    <name evidence="2" type="ORF">MNBD_GAMMA04-307</name>
</gene>
<name>A0A3B0W449_9ZZZZ</name>
<reference evidence="2" key="1">
    <citation type="submission" date="2018-06" db="EMBL/GenBank/DDBJ databases">
        <authorList>
            <person name="Zhirakovskaya E."/>
        </authorList>
    </citation>
    <scope>NUCLEOTIDE SEQUENCE</scope>
</reference>
<dbReference type="EMBL" id="UOFB01000429">
    <property type="protein sequence ID" value="VAW50051.1"/>
    <property type="molecule type" value="Genomic_DNA"/>
</dbReference>
<evidence type="ECO:0000256" key="1">
    <source>
        <dbReference type="SAM" id="Phobius"/>
    </source>
</evidence>
<proteinExistence type="predicted"/>
<organism evidence="2">
    <name type="scientific">hydrothermal vent metagenome</name>
    <dbReference type="NCBI Taxonomy" id="652676"/>
    <lineage>
        <taxon>unclassified sequences</taxon>
        <taxon>metagenomes</taxon>
        <taxon>ecological metagenomes</taxon>
    </lineage>
</organism>
<keyword evidence="1" id="KW-1133">Transmembrane helix</keyword>
<feature type="transmembrane region" description="Helical" evidence="1">
    <location>
        <begin position="20"/>
        <end position="43"/>
    </location>
</feature>
<accession>A0A3B0W449</accession>
<dbReference type="AlphaFoldDB" id="A0A3B0W449"/>
<keyword evidence="1" id="KW-0812">Transmembrane</keyword>
<dbReference type="Pfam" id="PF05751">
    <property type="entry name" value="FixH"/>
    <property type="match status" value="1"/>
</dbReference>
<dbReference type="InterPro" id="IPR008620">
    <property type="entry name" value="FixH"/>
</dbReference>
<sequence>MSKTTVDKRDWSIPWKNPIVIIWFSILVVVLSVNFFMVSMAIVTNPGLVIDDFYEKGKNMDEILAAQKRMDEMGWQLEVDLPDLKEGKSAQVTLMVLDKEGEPLKVDTAVLYYYRPSDRKLDGQQELAPTEILGQFKTDFVLSTKGKWDLIMEVTQGELVYNIGRSIMVQDPE</sequence>